<proteinExistence type="predicted"/>
<dbReference type="EMBL" id="FNQM01000015">
    <property type="protein sequence ID" value="SEA87506.1"/>
    <property type="molecule type" value="Genomic_DNA"/>
</dbReference>
<keyword evidence="2" id="KW-1185">Reference proteome</keyword>
<evidence type="ECO:0000313" key="2">
    <source>
        <dbReference type="Proteomes" id="UP000198703"/>
    </source>
</evidence>
<protein>
    <submittedName>
        <fullName evidence="1">Uncharacterized protein</fullName>
    </submittedName>
</protein>
<dbReference type="RefSeq" id="WP_093255433.1">
    <property type="nucleotide sequence ID" value="NZ_FNQM01000015.1"/>
</dbReference>
<dbReference type="STRING" id="89524.SAMN05444370_11554"/>
<dbReference type="AlphaFoldDB" id="A0A1H4ERG1"/>
<gene>
    <name evidence="1" type="ORF">SAMN05444370_11554</name>
</gene>
<sequence>MSVVSFETVWTTRAAELLRGRRIVDVVYADRDQTRRVLHWSLRPPVLMLDNGVALYPSADPEGNDAGALMTSSDRLPVLPPLRLEEFIPRRGSVS</sequence>
<accession>A0A1H4ERG1</accession>
<evidence type="ECO:0000313" key="1">
    <source>
        <dbReference type="EMBL" id="SEA87506.1"/>
    </source>
</evidence>
<organism evidence="1 2">
    <name type="scientific">Rubrimonas cliftonensis</name>
    <dbReference type="NCBI Taxonomy" id="89524"/>
    <lineage>
        <taxon>Bacteria</taxon>
        <taxon>Pseudomonadati</taxon>
        <taxon>Pseudomonadota</taxon>
        <taxon>Alphaproteobacteria</taxon>
        <taxon>Rhodobacterales</taxon>
        <taxon>Paracoccaceae</taxon>
        <taxon>Rubrimonas</taxon>
    </lineage>
</organism>
<name>A0A1H4ERG1_9RHOB</name>
<reference evidence="1 2" key="1">
    <citation type="submission" date="2016-10" db="EMBL/GenBank/DDBJ databases">
        <authorList>
            <person name="de Groot N.N."/>
        </authorList>
    </citation>
    <scope>NUCLEOTIDE SEQUENCE [LARGE SCALE GENOMIC DNA]</scope>
    <source>
        <strain evidence="1 2">DSM 15345</strain>
    </source>
</reference>
<dbReference type="Proteomes" id="UP000198703">
    <property type="component" value="Unassembled WGS sequence"/>
</dbReference>